<organism evidence="5 6">
    <name type="scientific">Aquipuribacter hungaricus</name>
    <dbReference type="NCBI Taxonomy" id="545624"/>
    <lineage>
        <taxon>Bacteria</taxon>
        <taxon>Bacillati</taxon>
        <taxon>Actinomycetota</taxon>
        <taxon>Actinomycetes</taxon>
        <taxon>Micrococcales</taxon>
        <taxon>Intrasporangiaceae</taxon>
        <taxon>Aquipuribacter</taxon>
    </lineage>
</organism>
<keyword evidence="6" id="KW-1185">Reference proteome</keyword>
<dbReference type="SUPFAM" id="SSF75005">
    <property type="entry name" value="Arabinanase/levansucrase/invertase"/>
    <property type="match status" value="1"/>
</dbReference>
<evidence type="ECO:0000313" key="6">
    <source>
        <dbReference type="Proteomes" id="UP001595685"/>
    </source>
</evidence>
<dbReference type="InterPro" id="IPR023296">
    <property type="entry name" value="Glyco_hydro_beta-prop_sf"/>
</dbReference>
<reference evidence="6" key="1">
    <citation type="journal article" date="2019" name="Int. J. Syst. Evol. Microbiol.">
        <title>The Global Catalogue of Microorganisms (GCM) 10K type strain sequencing project: providing services to taxonomists for standard genome sequencing and annotation.</title>
        <authorList>
            <consortium name="The Broad Institute Genomics Platform"/>
            <consortium name="The Broad Institute Genome Sequencing Center for Infectious Disease"/>
            <person name="Wu L."/>
            <person name="Ma J."/>
        </authorList>
    </citation>
    <scope>NUCLEOTIDE SEQUENCE [LARGE SCALE GENOMIC DNA]</scope>
    <source>
        <strain evidence="6">NCAIM B.02333</strain>
    </source>
</reference>
<dbReference type="Pfam" id="PF04616">
    <property type="entry name" value="Glyco_hydro_43"/>
    <property type="match status" value="1"/>
</dbReference>
<dbReference type="Proteomes" id="UP001595685">
    <property type="component" value="Unassembled WGS sequence"/>
</dbReference>
<sequence>MTSTTAAHADAAAAPSAPAVPAAGLAGLLPPQRAVPRAPGFSNPVLDAGPTVDHGDPFVLEHLGVYHLFHSGPRGVDAYVSEDLVRWEPAGTVLTGAGEDHWAQLELWAPEVVHQDGEFVMYVAATRPGVGRRSAGKACGADGGDDTLRRQGVARAPHPLGPYTWDDEPLVDEWSIDAHPFTDDDGRRWLFYNVRNDDTRHADGTLGCGNVVDEVLPDGRLAGSPVPVAYPSEPWEAGPDAEQYWNEAPFTLKRRGRYYQMYSGGFFGGDGYALGVTVADSVAGPWRKETVRPLFTSGGDVSGPGHHCVTVAPDGVTPYAVYHGYVGDGFGRKVHADRLYWAGDGPQLGRGAVRPTTPSRDAQPLPPAAVHDPAVAAFHLRAWVRGDALTVDGLPVVLGGGVRLVEARHDGSSLVVRVDGAVVSSRTGRARPVLAGAQVLRTTLASHLDDEREHVLSAGETVVHAWGGAGPVECAVAVSGRARVELGGTVVEVASAGYELVTLRAEGGADRFCVTAIGEGVRVADVVLDAR</sequence>
<dbReference type="CDD" id="cd08991">
    <property type="entry name" value="GH43_HoAraf43-like"/>
    <property type="match status" value="1"/>
</dbReference>
<dbReference type="EMBL" id="JBHRWW010000003">
    <property type="protein sequence ID" value="MFC3688077.1"/>
    <property type="molecule type" value="Genomic_DNA"/>
</dbReference>
<dbReference type="InterPro" id="IPR006710">
    <property type="entry name" value="Glyco_hydro_43"/>
</dbReference>
<name>A0ABV7WGL2_9MICO</name>
<dbReference type="PANTHER" id="PTHR42812:SF5">
    <property type="entry name" value="ENDO-ARABINASE"/>
    <property type="match status" value="1"/>
</dbReference>
<dbReference type="GO" id="GO:0016787">
    <property type="term" value="F:hydrolase activity"/>
    <property type="evidence" value="ECO:0007669"/>
    <property type="project" value="UniProtKB-KW"/>
</dbReference>
<dbReference type="PANTHER" id="PTHR42812">
    <property type="entry name" value="BETA-XYLOSIDASE"/>
    <property type="match status" value="1"/>
</dbReference>
<dbReference type="InterPro" id="IPR051795">
    <property type="entry name" value="Glycosyl_Hydrlase_43"/>
</dbReference>
<evidence type="ECO:0000256" key="2">
    <source>
        <dbReference type="ARBA" id="ARBA00022801"/>
    </source>
</evidence>
<evidence type="ECO:0000256" key="1">
    <source>
        <dbReference type="ARBA" id="ARBA00009865"/>
    </source>
</evidence>
<proteinExistence type="inferred from homology"/>
<dbReference type="RefSeq" id="WP_340291682.1">
    <property type="nucleotide sequence ID" value="NZ_JBBEOI010000046.1"/>
</dbReference>
<keyword evidence="3 4" id="KW-0326">Glycosidase</keyword>
<protein>
    <submittedName>
        <fullName evidence="5">Glycoside hydrolase family 43 protein</fullName>
    </submittedName>
</protein>
<comment type="similarity">
    <text evidence="1 4">Belongs to the glycosyl hydrolase 43 family.</text>
</comment>
<dbReference type="Gene3D" id="2.115.10.20">
    <property type="entry name" value="Glycosyl hydrolase domain, family 43"/>
    <property type="match status" value="1"/>
</dbReference>
<comment type="caution">
    <text evidence="5">The sequence shown here is derived from an EMBL/GenBank/DDBJ whole genome shotgun (WGS) entry which is preliminary data.</text>
</comment>
<accession>A0ABV7WGL2</accession>
<keyword evidence="2 4" id="KW-0378">Hydrolase</keyword>
<evidence type="ECO:0000256" key="4">
    <source>
        <dbReference type="RuleBase" id="RU361187"/>
    </source>
</evidence>
<evidence type="ECO:0000313" key="5">
    <source>
        <dbReference type="EMBL" id="MFC3688077.1"/>
    </source>
</evidence>
<evidence type="ECO:0000256" key="3">
    <source>
        <dbReference type="ARBA" id="ARBA00023295"/>
    </source>
</evidence>
<gene>
    <name evidence="5" type="ORF">ACFOLH_06960</name>
</gene>